<evidence type="ECO:0000313" key="2">
    <source>
        <dbReference type="EMBL" id="SFI03912.1"/>
    </source>
</evidence>
<protein>
    <submittedName>
        <fullName evidence="2">Glycosyltransferase involved in cell wall bisynthesis</fullName>
    </submittedName>
</protein>
<dbReference type="Proteomes" id="UP000198670">
    <property type="component" value="Unassembled WGS sequence"/>
</dbReference>
<accession>A0A1I3EY81</accession>
<name>A0A1I3EY81_9SPHI</name>
<evidence type="ECO:0000259" key="1">
    <source>
        <dbReference type="Pfam" id="PF13439"/>
    </source>
</evidence>
<dbReference type="CDD" id="cd03823">
    <property type="entry name" value="GT4_ExpE7-like"/>
    <property type="match status" value="1"/>
</dbReference>
<dbReference type="PANTHER" id="PTHR12526">
    <property type="entry name" value="GLYCOSYLTRANSFERASE"/>
    <property type="match status" value="1"/>
</dbReference>
<keyword evidence="3" id="KW-1185">Reference proteome</keyword>
<reference evidence="2 3" key="1">
    <citation type="submission" date="2016-10" db="EMBL/GenBank/DDBJ databases">
        <authorList>
            <person name="de Groot N.N."/>
        </authorList>
    </citation>
    <scope>NUCLEOTIDE SEQUENCE [LARGE SCALE GENOMIC DNA]</scope>
    <source>
        <strain evidence="2 3">RK1</strain>
    </source>
</reference>
<proteinExistence type="predicted"/>
<feature type="domain" description="Glycosyltransferase subfamily 4-like N-terminal" evidence="1">
    <location>
        <begin position="16"/>
        <end position="208"/>
    </location>
</feature>
<dbReference type="Gene3D" id="3.40.50.2000">
    <property type="entry name" value="Glycogen Phosphorylase B"/>
    <property type="match status" value="2"/>
</dbReference>
<dbReference type="SUPFAM" id="SSF53756">
    <property type="entry name" value="UDP-Glycosyltransferase/glycogen phosphorylase"/>
    <property type="match status" value="1"/>
</dbReference>
<organism evidence="2 3">
    <name type="scientific">Parapedobacter indicus</name>
    <dbReference type="NCBI Taxonomy" id="1477437"/>
    <lineage>
        <taxon>Bacteria</taxon>
        <taxon>Pseudomonadati</taxon>
        <taxon>Bacteroidota</taxon>
        <taxon>Sphingobacteriia</taxon>
        <taxon>Sphingobacteriales</taxon>
        <taxon>Sphingobacteriaceae</taxon>
        <taxon>Parapedobacter</taxon>
    </lineage>
</organism>
<dbReference type="InterPro" id="IPR028098">
    <property type="entry name" value="Glyco_trans_4-like_N"/>
</dbReference>
<dbReference type="RefSeq" id="WP_090624606.1">
    <property type="nucleotide sequence ID" value="NZ_FOQO01000002.1"/>
</dbReference>
<dbReference type="STRING" id="1477437.SAMN05444682_10272"/>
<dbReference type="EMBL" id="FOQO01000002">
    <property type="protein sequence ID" value="SFI03912.1"/>
    <property type="molecule type" value="Genomic_DNA"/>
</dbReference>
<dbReference type="Pfam" id="PF13692">
    <property type="entry name" value="Glyco_trans_1_4"/>
    <property type="match status" value="1"/>
</dbReference>
<dbReference type="OrthoDB" id="9787111at2"/>
<evidence type="ECO:0000313" key="3">
    <source>
        <dbReference type="Proteomes" id="UP000198670"/>
    </source>
</evidence>
<dbReference type="Pfam" id="PF13439">
    <property type="entry name" value="Glyco_transf_4"/>
    <property type="match status" value="1"/>
</dbReference>
<dbReference type="AlphaFoldDB" id="A0A1I3EY81"/>
<keyword evidence="2" id="KW-0808">Transferase</keyword>
<sequence>MKILYINALYAPYVAGGAEISLKLIVEGMQAKGHEVAVLSMVPEPGLHVDWVDGVKVYRAGLRNGYWPFAKDRPSKFRRFLWHLRDAYNPAMRRYVREVLQQEKPTVVSCHNLVGWSISAWDEIHRAGIPIVQVLHDMYLLSPDSTLFNQEQVGLAQDLTRRLLRRRHKRESNSVKAVVGISRSVLERFITQGYFRNVRQYVVHNARDIPAINQPRLRKEGQSLTVGYIGTLSAAKGVEWLIRQFKASGIEGRLHIAGRGKEDDLAHFRQLAGNDERIHFVGYVNSSDFYATVDVLVVPSIWEEPLGMVAVEGLAANLPVIASNRGGLRETVADGVNGILCDPDRPDSLGDALITLWRDVALYNRLATGARSSIGEYLSVERMITEYERVLQTMTMDDADA</sequence>
<dbReference type="GO" id="GO:0016757">
    <property type="term" value="F:glycosyltransferase activity"/>
    <property type="evidence" value="ECO:0007669"/>
    <property type="project" value="UniProtKB-ARBA"/>
</dbReference>
<dbReference type="PANTHER" id="PTHR12526:SF630">
    <property type="entry name" value="GLYCOSYLTRANSFERASE"/>
    <property type="match status" value="1"/>
</dbReference>
<gene>
    <name evidence="2" type="ORF">SAMN05444682_10272</name>
</gene>